<feature type="compositionally biased region" description="Basic and acidic residues" evidence="1">
    <location>
        <begin position="7"/>
        <end position="31"/>
    </location>
</feature>
<dbReference type="Proteomes" id="UP000224634">
    <property type="component" value="Unassembled WGS sequence"/>
</dbReference>
<protein>
    <submittedName>
        <fullName evidence="2">Uncharacterized protein</fullName>
    </submittedName>
</protein>
<keyword evidence="3" id="KW-1185">Reference proteome</keyword>
<organism evidence="2 3">
    <name type="scientific">Polytolypa hystricis (strain UAMH7299)</name>
    <dbReference type="NCBI Taxonomy" id="1447883"/>
    <lineage>
        <taxon>Eukaryota</taxon>
        <taxon>Fungi</taxon>
        <taxon>Dikarya</taxon>
        <taxon>Ascomycota</taxon>
        <taxon>Pezizomycotina</taxon>
        <taxon>Eurotiomycetes</taxon>
        <taxon>Eurotiomycetidae</taxon>
        <taxon>Onygenales</taxon>
        <taxon>Onygenales incertae sedis</taxon>
        <taxon>Polytolypa</taxon>
    </lineage>
</organism>
<comment type="caution">
    <text evidence="2">The sequence shown here is derived from an EMBL/GenBank/DDBJ whole genome shotgun (WGS) entry which is preliminary data.</text>
</comment>
<proteinExistence type="predicted"/>
<feature type="region of interest" description="Disordered" evidence="1">
    <location>
        <begin position="1"/>
        <end position="39"/>
    </location>
</feature>
<name>A0A2B7YQZ1_POLH7</name>
<sequence length="283" mass="31028">MSTLFVARRETHRHGDTEVASKAYDTEEHSSGADITANPLGVEDAMPSNVWESREGYEDADADAWTGGVSQKRVGGCCYESVMLESMMRGGCGSWRGNRNYVPTGIPPFLLVHAHSWGKSRDLALKAGINLETSSLVLHELVVIIIPIILHSSKHDNFHCSSSRRHLYSAESLLTFMKPTGAQPFSPAADSWQAVTTTSALRNFNDSALAPQHRIMSVVLSSILARPFRIGVSASDPIGCRLLTEVQDIEPGLWLTRSANDIPQSAMLSRVSEELVWDKVKPL</sequence>
<dbReference type="EMBL" id="PDNA01000022">
    <property type="protein sequence ID" value="PGH23590.1"/>
    <property type="molecule type" value="Genomic_DNA"/>
</dbReference>
<evidence type="ECO:0000313" key="2">
    <source>
        <dbReference type="EMBL" id="PGH23590.1"/>
    </source>
</evidence>
<reference evidence="2 3" key="1">
    <citation type="submission" date="2017-10" db="EMBL/GenBank/DDBJ databases">
        <title>Comparative genomics in systemic dimorphic fungi from Ajellomycetaceae.</title>
        <authorList>
            <person name="Munoz J.F."/>
            <person name="Mcewen J.G."/>
            <person name="Clay O.K."/>
            <person name="Cuomo C.A."/>
        </authorList>
    </citation>
    <scope>NUCLEOTIDE SEQUENCE [LARGE SCALE GENOMIC DNA]</scope>
    <source>
        <strain evidence="2 3">UAMH7299</strain>
    </source>
</reference>
<gene>
    <name evidence="2" type="ORF">AJ80_02370</name>
</gene>
<evidence type="ECO:0000256" key="1">
    <source>
        <dbReference type="SAM" id="MobiDB-lite"/>
    </source>
</evidence>
<dbReference type="AlphaFoldDB" id="A0A2B7YQZ1"/>
<evidence type="ECO:0000313" key="3">
    <source>
        <dbReference type="Proteomes" id="UP000224634"/>
    </source>
</evidence>
<accession>A0A2B7YQZ1</accession>